<dbReference type="AlphaFoldDB" id="E3QIV2"/>
<sequence length="167" mass="18089">MFMDDDFQKAVGNKDVEVLGSIYVRTTSLRWRSGDKTVRELLRSAKPRAVPGDSPGLKERRWWDGLRAKIDTGWSSGVGVDVQRTTLSGGDDVSTRGLVDEAGDGGGGDGDGEAYKQWQTAVRPSVLCKPIESTFIPKRSSVQVTQAVSPAENTASTWTHFLSGPAF</sequence>
<dbReference type="GeneID" id="24411299"/>
<keyword evidence="3" id="KW-1185">Reference proteome</keyword>
<proteinExistence type="predicted"/>
<accession>E3QIV2</accession>
<dbReference type="Proteomes" id="UP000008782">
    <property type="component" value="Unassembled WGS sequence"/>
</dbReference>
<feature type="region of interest" description="Disordered" evidence="1">
    <location>
        <begin position="85"/>
        <end position="114"/>
    </location>
</feature>
<reference evidence="3" key="1">
    <citation type="journal article" date="2012" name="Nat. Genet.">
        <title>Lifestyle transitions in plant pathogenic Colletotrichum fungi deciphered by genome and transcriptome analyses.</title>
        <authorList>
            <person name="O'Connell R.J."/>
            <person name="Thon M.R."/>
            <person name="Hacquard S."/>
            <person name="Amyotte S.G."/>
            <person name="Kleemann J."/>
            <person name="Torres M.F."/>
            <person name="Damm U."/>
            <person name="Buiate E.A."/>
            <person name="Epstein L."/>
            <person name="Alkan N."/>
            <person name="Altmueller J."/>
            <person name="Alvarado-Balderrama L."/>
            <person name="Bauser C.A."/>
            <person name="Becker C."/>
            <person name="Birren B.W."/>
            <person name="Chen Z."/>
            <person name="Choi J."/>
            <person name="Crouch J.A."/>
            <person name="Duvick J.P."/>
            <person name="Farman M.A."/>
            <person name="Gan P."/>
            <person name="Heiman D."/>
            <person name="Henrissat B."/>
            <person name="Howard R.J."/>
            <person name="Kabbage M."/>
            <person name="Koch C."/>
            <person name="Kracher B."/>
            <person name="Kubo Y."/>
            <person name="Law A.D."/>
            <person name="Lebrun M.-H."/>
            <person name="Lee Y.-H."/>
            <person name="Miyara I."/>
            <person name="Moore N."/>
            <person name="Neumann U."/>
            <person name="Nordstroem K."/>
            <person name="Panaccione D.G."/>
            <person name="Panstruga R."/>
            <person name="Place M."/>
            <person name="Proctor R.H."/>
            <person name="Prusky D."/>
            <person name="Rech G."/>
            <person name="Reinhardt R."/>
            <person name="Rollins J.A."/>
            <person name="Rounsley S."/>
            <person name="Schardl C.L."/>
            <person name="Schwartz D.C."/>
            <person name="Shenoy N."/>
            <person name="Shirasu K."/>
            <person name="Sikhakolli U.R."/>
            <person name="Stueber K."/>
            <person name="Sukno S.A."/>
            <person name="Sweigard J.A."/>
            <person name="Takano Y."/>
            <person name="Takahara H."/>
            <person name="Trail F."/>
            <person name="van der Does H.C."/>
            <person name="Voll L.M."/>
            <person name="Will I."/>
            <person name="Young S."/>
            <person name="Zeng Q."/>
            <person name="Zhang J."/>
            <person name="Zhou S."/>
            <person name="Dickman M.B."/>
            <person name="Schulze-Lefert P."/>
            <person name="Ver Loren van Themaat E."/>
            <person name="Ma L.-J."/>
            <person name="Vaillancourt L.J."/>
        </authorList>
    </citation>
    <scope>NUCLEOTIDE SEQUENCE [LARGE SCALE GENOMIC DNA]</scope>
    <source>
        <strain evidence="3">M1.001 / M2 / FGSC 10212</strain>
    </source>
</reference>
<organism evidence="3">
    <name type="scientific">Colletotrichum graminicola (strain M1.001 / M2 / FGSC 10212)</name>
    <name type="common">Maize anthracnose fungus</name>
    <name type="synonym">Glomerella graminicola</name>
    <dbReference type="NCBI Taxonomy" id="645133"/>
    <lineage>
        <taxon>Eukaryota</taxon>
        <taxon>Fungi</taxon>
        <taxon>Dikarya</taxon>
        <taxon>Ascomycota</taxon>
        <taxon>Pezizomycotina</taxon>
        <taxon>Sordariomycetes</taxon>
        <taxon>Hypocreomycetidae</taxon>
        <taxon>Glomerellales</taxon>
        <taxon>Glomerellaceae</taxon>
        <taxon>Colletotrichum</taxon>
        <taxon>Colletotrichum graminicola species complex</taxon>
    </lineage>
</organism>
<dbReference type="RefSeq" id="XP_008094810.1">
    <property type="nucleotide sequence ID" value="XM_008096619.1"/>
</dbReference>
<dbReference type="VEuPathDB" id="FungiDB:GLRG_05934"/>
<protein>
    <submittedName>
        <fullName evidence="2">Uncharacterized protein</fullName>
    </submittedName>
</protein>
<evidence type="ECO:0000313" key="3">
    <source>
        <dbReference type="Proteomes" id="UP000008782"/>
    </source>
</evidence>
<gene>
    <name evidence="2" type="ORF">GLRG_05934</name>
</gene>
<name>E3QIV2_COLGM</name>
<evidence type="ECO:0000256" key="1">
    <source>
        <dbReference type="SAM" id="MobiDB-lite"/>
    </source>
</evidence>
<evidence type="ECO:0000313" key="2">
    <source>
        <dbReference type="EMBL" id="EFQ30790.1"/>
    </source>
</evidence>
<dbReference type="EMBL" id="GG697351">
    <property type="protein sequence ID" value="EFQ30790.1"/>
    <property type="molecule type" value="Genomic_DNA"/>
</dbReference>
<dbReference type="HOGENOM" id="CLU_1594397_0_0_1"/>